<evidence type="ECO:0000256" key="7">
    <source>
        <dbReference type="SAM" id="Phobius"/>
    </source>
</evidence>
<evidence type="ECO:0000256" key="6">
    <source>
        <dbReference type="ARBA" id="ARBA00023136"/>
    </source>
</evidence>
<feature type="transmembrane region" description="Helical" evidence="7">
    <location>
        <begin position="67"/>
        <end position="88"/>
    </location>
</feature>
<evidence type="ECO:0000256" key="5">
    <source>
        <dbReference type="ARBA" id="ARBA00022989"/>
    </source>
</evidence>
<keyword evidence="6 7" id="KW-0472">Membrane</keyword>
<dbReference type="GO" id="GO:0005886">
    <property type="term" value="C:plasma membrane"/>
    <property type="evidence" value="ECO:0007669"/>
    <property type="project" value="UniProtKB-SubCell"/>
</dbReference>
<sequence length="138" mass="14348">MNSVIFSTSARLLCWAMLAISLAILWRGHNQPGGGFVGGLVAAMAIGVVALSNGVAHARHLLRVHPVALAGFGVACAVISGLAGIAAGDGFLTHQWLIFDNGFKLGTTLLFDIGVYCAVMGGMLCLVFRLYETSEEAA</sequence>
<dbReference type="PANTHER" id="PTHR33932:SF4">
    <property type="entry name" value="NA(+)_H(+) ANTIPORTER SUBUNIT B"/>
    <property type="match status" value="1"/>
</dbReference>
<evidence type="ECO:0000256" key="4">
    <source>
        <dbReference type="ARBA" id="ARBA00022692"/>
    </source>
</evidence>
<dbReference type="RefSeq" id="WP_067755653.1">
    <property type="nucleotide sequence ID" value="NZ_LT907988.1"/>
</dbReference>
<reference evidence="9 11" key="1">
    <citation type="submission" date="2016-06" db="EMBL/GenBank/DDBJ databases">
        <authorList>
            <person name="Kjaerup R.B."/>
            <person name="Dalgaard T.S."/>
            <person name="Juul-Madsen H.R."/>
        </authorList>
    </citation>
    <scope>NUCLEOTIDE SEQUENCE [LARGE SCALE GENOMIC DNA]</scope>
    <source>
        <strain evidence="9">Orrdi1</strain>
    </source>
</reference>
<keyword evidence="5 7" id="KW-1133">Transmembrane helix</keyword>
<evidence type="ECO:0000256" key="3">
    <source>
        <dbReference type="ARBA" id="ARBA00022475"/>
    </source>
</evidence>
<evidence type="ECO:0000256" key="2">
    <source>
        <dbReference type="ARBA" id="ARBA00009425"/>
    </source>
</evidence>
<dbReference type="PANTHER" id="PTHR33932">
    <property type="entry name" value="NA(+)/H(+) ANTIPORTER SUBUNIT B"/>
    <property type="match status" value="1"/>
</dbReference>
<evidence type="ECO:0000256" key="1">
    <source>
        <dbReference type="ARBA" id="ARBA00004651"/>
    </source>
</evidence>
<comment type="subcellular location">
    <subcellularLocation>
        <location evidence="1">Cell membrane</location>
        <topology evidence="1">Multi-pass membrane protein</topology>
    </subcellularLocation>
</comment>
<evidence type="ECO:0000313" key="11">
    <source>
        <dbReference type="Proteomes" id="UP000078558"/>
    </source>
</evidence>
<evidence type="ECO:0000313" key="10">
    <source>
        <dbReference type="EMBL" id="SOE51061.1"/>
    </source>
</evidence>
<proteinExistence type="inferred from homology"/>
<dbReference type="InterPro" id="IPR007182">
    <property type="entry name" value="MnhB"/>
</dbReference>
<evidence type="ECO:0000313" key="9">
    <source>
        <dbReference type="EMBL" id="SBT26240.1"/>
    </source>
</evidence>
<gene>
    <name evidence="9" type="ORF">ODI_03584</name>
    <name evidence="10" type="ORF">ODI_R3165</name>
</gene>
<keyword evidence="3" id="KW-1003">Cell membrane</keyword>
<dbReference type="STRING" id="1851544.ODI_03584"/>
<feature type="transmembrane region" description="Helical" evidence="7">
    <location>
        <begin position="108"/>
        <end position="131"/>
    </location>
</feature>
<dbReference type="EMBL" id="LT907988">
    <property type="protein sequence ID" value="SOE51061.1"/>
    <property type="molecule type" value="Genomic_DNA"/>
</dbReference>
<feature type="transmembrane region" description="Helical" evidence="7">
    <location>
        <begin position="35"/>
        <end position="55"/>
    </location>
</feature>
<evidence type="ECO:0000259" key="8">
    <source>
        <dbReference type="Pfam" id="PF04039"/>
    </source>
</evidence>
<accession>A0A1C3K416</accession>
<keyword evidence="11" id="KW-1185">Reference proteome</keyword>
<dbReference type="AlphaFoldDB" id="A0A1C3K416"/>
<dbReference type="InterPro" id="IPR050622">
    <property type="entry name" value="CPA3_antiporter_subunitB"/>
</dbReference>
<organism evidence="9 11">
    <name type="scientific">Orrella dioscoreae</name>
    <dbReference type="NCBI Taxonomy" id="1851544"/>
    <lineage>
        <taxon>Bacteria</taxon>
        <taxon>Pseudomonadati</taxon>
        <taxon>Pseudomonadota</taxon>
        <taxon>Betaproteobacteria</taxon>
        <taxon>Burkholderiales</taxon>
        <taxon>Alcaligenaceae</taxon>
        <taxon>Orrella</taxon>
    </lineage>
</organism>
<protein>
    <submittedName>
        <fullName evidence="9">Na(+) H(+) antiporter subunit B</fullName>
    </submittedName>
</protein>
<keyword evidence="4 7" id="KW-0812">Transmembrane</keyword>
<comment type="similarity">
    <text evidence="2">Belongs to the CPA3 antiporters (TC 2.A.63) subunit B family.</text>
</comment>
<feature type="domain" description="Na+/H+ antiporter MnhB subunit-related protein" evidence="8">
    <location>
        <begin position="5"/>
        <end position="124"/>
    </location>
</feature>
<feature type="transmembrane region" description="Helical" evidence="7">
    <location>
        <begin position="12"/>
        <end position="29"/>
    </location>
</feature>
<dbReference type="KEGG" id="odi:ODI_R3165"/>
<reference evidence="10 11" key="2">
    <citation type="submission" date="2017-08" db="EMBL/GenBank/DDBJ databases">
        <authorList>
            <person name="de Groot N.N."/>
        </authorList>
    </citation>
    <scope>NUCLEOTIDE SEQUENCE [LARGE SCALE GENOMIC DNA]</scope>
    <source>
        <strain evidence="10">Orrdi1</strain>
    </source>
</reference>
<name>A0A1C3K416_9BURK</name>
<dbReference type="Proteomes" id="UP000078558">
    <property type="component" value="Chromosome I"/>
</dbReference>
<dbReference type="EMBL" id="FLRC01000030">
    <property type="protein sequence ID" value="SBT26240.1"/>
    <property type="molecule type" value="Genomic_DNA"/>
</dbReference>
<dbReference type="Pfam" id="PF04039">
    <property type="entry name" value="MnhB"/>
    <property type="match status" value="1"/>
</dbReference>
<dbReference type="OrthoDB" id="9798859at2"/>